<keyword evidence="3" id="KW-1185">Reference proteome</keyword>
<dbReference type="Proteomes" id="UP000749646">
    <property type="component" value="Unassembled WGS sequence"/>
</dbReference>
<dbReference type="SUPFAM" id="SSF52777">
    <property type="entry name" value="CoA-dependent acyltransferases"/>
    <property type="match status" value="1"/>
</dbReference>
<evidence type="ECO:0000313" key="3">
    <source>
        <dbReference type="Proteomes" id="UP000749646"/>
    </source>
</evidence>
<protein>
    <submittedName>
        <fullName evidence="2">Uncharacterized protein</fullName>
    </submittedName>
</protein>
<feature type="compositionally biased region" description="Basic and acidic residues" evidence="1">
    <location>
        <begin position="1"/>
        <end position="18"/>
    </location>
</feature>
<gene>
    <name evidence="2" type="ORF">BGZ65_005871</name>
</gene>
<accession>A0A9P6M8G3</accession>
<feature type="compositionally biased region" description="Polar residues" evidence="1">
    <location>
        <begin position="67"/>
        <end position="80"/>
    </location>
</feature>
<organism evidence="2 3">
    <name type="scientific">Modicella reniformis</name>
    <dbReference type="NCBI Taxonomy" id="1440133"/>
    <lineage>
        <taxon>Eukaryota</taxon>
        <taxon>Fungi</taxon>
        <taxon>Fungi incertae sedis</taxon>
        <taxon>Mucoromycota</taxon>
        <taxon>Mortierellomycotina</taxon>
        <taxon>Mortierellomycetes</taxon>
        <taxon>Mortierellales</taxon>
        <taxon>Mortierellaceae</taxon>
        <taxon>Modicella</taxon>
    </lineage>
</organism>
<dbReference type="EMBL" id="JAAAHW010003951">
    <property type="protein sequence ID" value="KAF9979881.1"/>
    <property type="molecule type" value="Genomic_DNA"/>
</dbReference>
<reference evidence="2" key="1">
    <citation type="journal article" date="2020" name="Fungal Divers.">
        <title>Resolving the Mortierellaceae phylogeny through synthesis of multi-gene phylogenetics and phylogenomics.</title>
        <authorList>
            <person name="Vandepol N."/>
            <person name="Liber J."/>
            <person name="Desiro A."/>
            <person name="Na H."/>
            <person name="Kennedy M."/>
            <person name="Barry K."/>
            <person name="Grigoriev I.V."/>
            <person name="Miller A.N."/>
            <person name="O'Donnell K."/>
            <person name="Stajich J.E."/>
            <person name="Bonito G."/>
        </authorList>
    </citation>
    <scope>NUCLEOTIDE SEQUENCE</scope>
    <source>
        <strain evidence="2">MES-2147</strain>
    </source>
</reference>
<feature type="region of interest" description="Disordered" evidence="1">
    <location>
        <begin position="54"/>
        <end position="85"/>
    </location>
</feature>
<name>A0A9P6M8G3_9FUNG</name>
<evidence type="ECO:0000313" key="2">
    <source>
        <dbReference type="EMBL" id="KAF9979881.1"/>
    </source>
</evidence>
<proteinExistence type="predicted"/>
<dbReference type="AlphaFoldDB" id="A0A9P6M8G3"/>
<dbReference type="OrthoDB" id="416786at2759"/>
<evidence type="ECO:0000256" key="1">
    <source>
        <dbReference type="SAM" id="MobiDB-lite"/>
    </source>
</evidence>
<dbReference type="Gene3D" id="3.30.559.30">
    <property type="entry name" value="Nonribosomal peptide synthetase, condensation domain"/>
    <property type="match status" value="1"/>
</dbReference>
<feature type="region of interest" description="Disordered" evidence="1">
    <location>
        <begin position="1"/>
        <end position="23"/>
    </location>
</feature>
<comment type="caution">
    <text evidence="2">The sequence shown here is derived from an EMBL/GenBank/DDBJ whole genome shotgun (WGS) entry which is preliminary data.</text>
</comment>
<sequence>MTHVKTSEKDEKDEKDALKNVAGEVKADHKLCDTSSIDTDVHHASTALKRQFVASRSGADTPVSIDDFSNTMTPRSSLSFDDQDEGDVKQLADDGICNIILPDWSSDVFQPETHLHKSSQTLQDFWHETLAGAPTVLDLPTDRPRPSPQSLAEDQLSVRLEMPLAQSLRKLAIDHDVDL</sequence>
<feature type="non-terminal residue" evidence="2">
    <location>
        <position position="179"/>
    </location>
</feature>